<feature type="compositionally biased region" description="Basic and acidic residues" evidence="1">
    <location>
        <begin position="28"/>
        <end position="51"/>
    </location>
</feature>
<dbReference type="EMBL" id="CADCTD010000121">
    <property type="protein sequence ID" value="CAA9262128.1"/>
    <property type="molecule type" value="Genomic_DNA"/>
</dbReference>
<organism evidence="2">
    <name type="scientific">uncultured Craurococcus sp</name>
    <dbReference type="NCBI Taxonomy" id="1135998"/>
    <lineage>
        <taxon>Bacteria</taxon>
        <taxon>Pseudomonadati</taxon>
        <taxon>Pseudomonadota</taxon>
        <taxon>Alphaproteobacteria</taxon>
        <taxon>Acetobacterales</taxon>
        <taxon>Acetobacteraceae</taxon>
        <taxon>Craurococcus</taxon>
        <taxon>environmental samples</taxon>
    </lineage>
</organism>
<accession>A0A6J4IWA8</accession>
<feature type="compositionally biased region" description="Basic residues" evidence="1">
    <location>
        <begin position="83"/>
        <end position="103"/>
    </location>
</feature>
<name>A0A6J4IWA8_9PROT</name>
<gene>
    <name evidence="2" type="ORF">AVDCRST_MAG27-2597</name>
</gene>
<sequence>GRTHRSPPRRTRHRPASAGGAHRQLRALQRERQTRGRLRPDPAARGEDRLFRQARRRGVDGGWRGRGQALLRQPAGAAEGRGGRRPRPRRPRPPPRRLHRRGAGLHPACGGDERRLRPRRRGLRRCRAACPQHHRRAFLARRCRGRGRGDVRARL</sequence>
<feature type="compositionally biased region" description="Basic residues" evidence="1">
    <location>
        <begin position="1"/>
        <end position="15"/>
    </location>
</feature>
<feature type="non-terminal residue" evidence="2">
    <location>
        <position position="1"/>
    </location>
</feature>
<feature type="region of interest" description="Disordered" evidence="1">
    <location>
        <begin position="1"/>
        <end position="114"/>
    </location>
</feature>
<evidence type="ECO:0000256" key="1">
    <source>
        <dbReference type="SAM" id="MobiDB-lite"/>
    </source>
</evidence>
<proteinExistence type="predicted"/>
<reference evidence="2" key="1">
    <citation type="submission" date="2020-02" db="EMBL/GenBank/DDBJ databases">
        <authorList>
            <person name="Meier V. D."/>
        </authorList>
    </citation>
    <scope>NUCLEOTIDE SEQUENCE</scope>
    <source>
        <strain evidence="2">AVDCRST_MAG27</strain>
    </source>
</reference>
<evidence type="ECO:0000313" key="2">
    <source>
        <dbReference type="EMBL" id="CAA9262128.1"/>
    </source>
</evidence>
<feature type="non-terminal residue" evidence="2">
    <location>
        <position position="155"/>
    </location>
</feature>
<dbReference type="AlphaFoldDB" id="A0A6J4IWA8"/>
<protein>
    <submittedName>
        <fullName evidence="2">RidA/YER057c/UK114 superfamily, group 1</fullName>
    </submittedName>
</protein>